<keyword evidence="4" id="KW-1185">Reference proteome</keyword>
<keyword evidence="2" id="KW-1133">Transmembrane helix</keyword>
<evidence type="ECO:0000313" key="3">
    <source>
        <dbReference type="EMBL" id="TWU48974.1"/>
    </source>
</evidence>
<keyword evidence="2" id="KW-0812">Transmembrane</keyword>
<proteinExistence type="predicted"/>
<accession>A0A5C6EKF4</accession>
<evidence type="ECO:0000313" key="4">
    <source>
        <dbReference type="Proteomes" id="UP000318288"/>
    </source>
</evidence>
<organism evidence="3 4">
    <name type="scientific">Rubripirellula tenax</name>
    <dbReference type="NCBI Taxonomy" id="2528015"/>
    <lineage>
        <taxon>Bacteria</taxon>
        <taxon>Pseudomonadati</taxon>
        <taxon>Planctomycetota</taxon>
        <taxon>Planctomycetia</taxon>
        <taxon>Pirellulales</taxon>
        <taxon>Pirellulaceae</taxon>
        <taxon>Rubripirellula</taxon>
    </lineage>
</organism>
<feature type="transmembrane region" description="Helical" evidence="2">
    <location>
        <begin position="83"/>
        <end position="115"/>
    </location>
</feature>
<dbReference type="RefSeq" id="WP_146460582.1">
    <property type="nucleotide sequence ID" value="NZ_SJPW01000006.1"/>
</dbReference>
<dbReference type="OrthoDB" id="281278at2"/>
<gene>
    <name evidence="3" type="ORF">Poly51_48780</name>
</gene>
<dbReference type="Proteomes" id="UP000318288">
    <property type="component" value="Unassembled WGS sequence"/>
</dbReference>
<keyword evidence="2" id="KW-0472">Membrane</keyword>
<dbReference type="EMBL" id="SJPW01000006">
    <property type="protein sequence ID" value="TWU48974.1"/>
    <property type="molecule type" value="Genomic_DNA"/>
</dbReference>
<feature type="region of interest" description="Disordered" evidence="1">
    <location>
        <begin position="1"/>
        <end position="33"/>
    </location>
</feature>
<evidence type="ECO:0000256" key="2">
    <source>
        <dbReference type="SAM" id="Phobius"/>
    </source>
</evidence>
<feature type="transmembrane region" description="Helical" evidence="2">
    <location>
        <begin position="40"/>
        <end position="63"/>
    </location>
</feature>
<comment type="caution">
    <text evidence="3">The sequence shown here is derived from an EMBL/GenBank/DDBJ whole genome shotgun (WGS) entry which is preliminary data.</text>
</comment>
<name>A0A5C6EKF4_9BACT</name>
<dbReference type="AlphaFoldDB" id="A0A5C6EKF4"/>
<reference evidence="3 4" key="1">
    <citation type="submission" date="2019-02" db="EMBL/GenBank/DDBJ databases">
        <title>Deep-cultivation of Planctomycetes and their phenomic and genomic characterization uncovers novel biology.</title>
        <authorList>
            <person name="Wiegand S."/>
            <person name="Jogler M."/>
            <person name="Boedeker C."/>
            <person name="Pinto D."/>
            <person name="Vollmers J."/>
            <person name="Rivas-Marin E."/>
            <person name="Kohn T."/>
            <person name="Peeters S.H."/>
            <person name="Heuer A."/>
            <person name="Rast P."/>
            <person name="Oberbeckmann S."/>
            <person name="Bunk B."/>
            <person name="Jeske O."/>
            <person name="Meyerdierks A."/>
            <person name="Storesund J.E."/>
            <person name="Kallscheuer N."/>
            <person name="Luecker S."/>
            <person name="Lage O.M."/>
            <person name="Pohl T."/>
            <person name="Merkel B.J."/>
            <person name="Hornburger P."/>
            <person name="Mueller R.-W."/>
            <person name="Bruemmer F."/>
            <person name="Labrenz M."/>
            <person name="Spormann A.M."/>
            <person name="Op Den Camp H."/>
            <person name="Overmann J."/>
            <person name="Amann R."/>
            <person name="Jetten M.S.M."/>
            <person name="Mascher T."/>
            <person name="Medema M.H."/>
            <person name="Devos D.P."/>
            <person name="Kaster A.-K."/>
            <person name="Ovreas L."/>
            <person name="Rohde M."/>
            <person name="Galperin M.Y."/>
            <person name="Jogler C."/>
        </authorList>
    </citation>
    <scope>NUCLEOTIDE SEQUENCE [LARGE SCALE GENOMIC DNA]</scope>
    <source>
        <strain evidence="3 4">Poly51</strain>
    </source>
</reference>
<protein>
    <submittedName>
        <fullName evidence="3">Uncharacterized protein</fullName>
    </submittedName>
</protein>
<sequence>MSLSPPPAEPYRSPTEENAFVNPYDPPSQSATQRQKSTPFFVAASLAAFIGFVVAGPGLVYVTSDMNRRMASGRRYATYDPELYLFGVSITPTTAQVLTFGVAPLLIAFSVFLFFRGARNRRLNVDSVTDTA</sequence>
<evidence type="ECO:0000256" key="1">
    <source>
        <dbReference type="SAM" id="MobiDB-lite"/>
    </source>
</evidence>